<evidence type="ECO:0000256" key="1">
    <source>
        <dbReference type="SAM" id="SignalP"/>
    </source>
</evidence>
<sequence>MKFTILSFVTLITVALAFTEEEPSNVIKRQDIGGEIPANVAVMTDADGNVVTFDPNAVHLDSLAKGL</sequence>
<dbReference type="EMBL" id="QVQW01000019">
    <property type="protein sequence ID" value="RKU45645.1"/>
    <property type="molecule type" value="Genomic_DNA"/>
</dbReference>
<reference evidence="2 3" key="1">
    <citation type="submission" date="2018-08" db="EMBL/GenBank/DDBJ databases">
        <title>Draft genome of the lignicolous fungus Coniochaeta pulveracea.</title>
        <authorList>
            <person name="Borstlap C.J."/>
            <person name="De Witt R.N."/>
            <person name="Botha A."/>
            <person name="Volschenk H."/>
        </authorList>
    </citation>
    <scope>NUCLEOTIDE SEQUENCE [LARGE SCALE GENOMIC DNA]</scope>
    <source>
        <strain evidence="2 3">CAB683</strain>
    </source>
</reference>
<feature type="chain" id="PRO_5019200214" evidence="1">
    <location>
        <begin position="18"/>
        <end position="67"/>
    </location>
</feature>
<accession>A0A420YCL8</accession>
<protein>
    <submittedName>
        <fullName evidence="2">Uncharacterized protein</fullName>
    </submittedName>
</protein>
<comment type="caution">
    <text evidence="2">The sequence shown here is derived from an EMBL/GenBank/DDBJ whole genome shotgun (WGS) entry which is preliminary data.</text>
</comment>
<dbReference type="OrthoDB" id="4835952at2759"/>
<keyword evidence="3" id="KW-1185">Reference proteome</keyword>
<dbReference type="Proteomes" id="UP000275385">
    <property type="component" value="Unassembled WGS sequence"/>
</dbReference>
<proteinExistence type="predicted"/>
<name>A0A420YCL8_9PEZI</name>
<feature type="signal peptide" evidence="1">
    <location>
        <begin position="1"/>
        <end position="17"/>
    </location>
</feature>
<dbReference type="AlphaFoldDB" id="A0A420YCL8"/>
<evidence type="ECO:0000313" key="2">
    <source>
        <dbReference type="EMBL" id="RKU45645.1"/>
    </source>
</evidence>
<gene>
    <name evidence="2" type="ORF">DL546_002914</name>
</gene>
<evidence type="ECO:0000313" key="3">
    <source>
        <dbReference type="Proteomes" id="UP000275385"/>
    </source>
</evidence>
<organism evidence="2 3">
    <name type="scientific">Coniochaeta pulveracea</name>
    <dbReference type="NCBI Taxonomy" id="177199"/>
    <lineage>
        <taxon>Eukaryota</taxon>
        <taxon>Fungi</taxon>
        <taxon>Dikarya</taxon>
        <taxon>Ascomycota</taxon>
        <taxon>Pezizomycotina</taxon>
        <taxon>Sordariomycetes</taxon>
        <taxon>Sordariomycetidae</taxon>
        <taxon>Coniochaetales</taxon>
        <taxon>Coniochaetaceae</taxon>
        <taxon>Coniochaeta</taxon>
    </lineage>
</organism>
<keyword evidence="1" id="KW-0732">Signal</keyword>